<dbReference type="InterPro" id="IPR058163">
    <property type="entry name" value="LysR-type_TF_proteobact-type"/>
</dbReference>
<dbReference type="PROSITE" id="PS50931">
    <property type="entry name" value="HTH_LYSR"/>
    <property type="match status" value="1"/>
</dbReference>
<dbReference type="InterPro" id="IPR036388">
    <property type="entry name" value="WH-like_DNA-bd_sf"/>
</dbReference>
<dbReference type="AlphaFoldDB" id="A8FZE1"/>
<dbReference type="GO" id="GO:0003677">
    <property type="term" value="F:DNA binding"/>
    <property type="evidence" value="ECO:0007669"/>
    <property type="project" value="UniProtKB-KW"/>
</dbReference>
<dbReference type="PANTHER" id="PTHR30537">
    <property type="entry name" value="HTH-TYPE TRANSCRIPTIONAL REGULATOR"/>
    <property type="match status" value="1"/>
</dbReference>
<comment type="similarity">
    <text evidence="1">Belongs to the LysR transcriptional regulatory family.</text>
</comment>
<dbReference type="InterPro" id="IPR036390">
    <property type="entry name" value="WH_DNA-bd_sf"/>
</dbReference>
<dbReference type="Gene3D" id="3.40.190.290">
    <property type="match status" value="1"/>
</dbReference>
<dbReference type="GO" id="GO:0003700">
    <property type="term" value="F:DNA-binding transcription factor activity"/>
    <property type="evidence" value="ECO:0007669"/>
    <property type="project" value="InterPro"/>
</dbReference>
<evidence type="ECO:0000256" key="2">
    <source>
        <dbReference type="ARBA" id="ARBA00023015"/>
    </source>
</evidence>
<dbReference type="InterPro" id="IPR005119">
    <property type="entry name" value="LysR_subst-bd"/>
</dbReference>
<dbReference type="Gene3D" id="1.10.10.10">
    <property type="entry name" value="Winged helix-like DNA-binding domain superfamily/Winged helix DNA-binding domain"/>
    <property type="match status" value="1"/>
</dbReference>
<evidence type="ECO:0000256" key="1">
    <source>
        <dbReference type="ARBA" id="ARBA00009437"/>
    </source>
</evidence>
<keyword evidence="4" id="KW-0804">Transcription</keyword>
<dbReference type="EMBL" id="CP000821">
    <property type="protein sequence ID" value="ABV38214.1"/>
    <property type="molecule type" value="Genomic_DNA"/>
</dbReference>
<feature type="domain" description="HTH lysR-type" evidence="5">
    <location>
        <begin position="1"/>
        <end position="59"/>
    </location>
</feature>
<dbReference type="STRING" id="425104.Ssed_3610"/>
<dbReference type="Proteomes" id="UP000002015">
    <property type="component" value="Chromosome"/>
</dbReference>
<sequence length="299" mass="33306">MDKLKSMQVFVNVVQHGSFSRAAINFAVTSTMVGKHIKFLETHLGTKLLNRTTRKQSLTEAGQLYYLECQRILDDIAEAENSLQALENKPKGRIRINSPVTFGNILLAPIVADFLQRYPDINVELTLDNDLIDPLHDPVDVVIRIGELANSSLIARQIAVYEMMFCASPDYLARHRVPLSLNDLASHQCLGFSYGDIQSSLALRIDTSAFDTQHSRLTSNSGQALKVAALKGTGILLQPRLLLSEELGRGDLIEILSEQVPSPTPIHLMYKSKALPLKTRVFIEFVLTAMNANLKRDRP</sequence>
<dbReference type="FunFam" id="1.10.10.10:FF:000001">
    <property type="entry name" value="LysR family transcriptional regulator"/>
    <property type="match status" value="1"/>
</dbReference>
<reference evidence="6 7" key="1">
    <citation type="submission" date="2007-08" db="EMBL/GenBank/DDBJ databases">
        <title>Complete sequence of Shewanella sediminis HAW-EB3.</title>
        <authorList>
            <consortium name="US DOE Joint Genome Institute"/>
            <person name="Copeland A."/>
            <person name="Lucas S."/>
            <person name="Lapidus A."/>
            <person name="Barry K."/>
            <person name="Glavina del Rio T."/>
            <person name="Dalin E."/>
            <person name="Tice H."/>
            <person name="Pitluck S."/>
            <person name="Chertkov O."/>
            <person name="Brettin T."/>
            <person name="Bruce D."/>
            <person name="Detter J.C."/>
            <person name="Han C."/>
            <person name="Schmutz J."/>
            <person name="Larimer F."/>
            <person name="Land M."/>
            <person name="Hauser L."/>
            <person name="Kyrpides N."/>
            <person name="Kim E."/>
            <person name="Zhao J.-S."/>
            <person name="Richardson P."/>
        </authorList>
    </citation>
    <scope>NUCLEOTIDE SEQUENCE [LARGE SCALE GENOMIC DNA]</scope>
    <source>
        <strain evidence="6 7">HAW-EB3</strain>
    </source>
</reference>
<keyword evidence="2" id="KW-0805">Transcription regulation</keyword>
<accession>A8FZE1</accession>
<evidence type="ECO:0000259" key="5">
    <source>
        <dbReference type="PROSITE" id="PS50931"/>
    </source>
</evidence>
<dbReference type="Pfam" id="PF00126">
    <property type="entry name" value="HTH_1"/>
    <property type="match status" value="1"/>
</dbReference>
<dbReference type="eggNOG" id="COG0583">
    <property type="taxonomic scope" value="Bacteria"/>
</dbReference>
<dbReference type="SUPFAM" id="SSF53850">
    <property type="entry name" value="Periplasmic binding protein-like II"/>
    <property type="match status" value="1"/>
</dbReference>
<evidence type="ECO:0000256" key="3">
    <source>
        <dbReference type="ARBA" id="ARBA00023125"/>
    </source>
</evidence>
<dbReference type="Pfam" id="PF03466">
    <property type="entry name" value="LysR_substrate"/>
    <property type="match status" value="1"/>
</dbReference>
<dbReference type="RefSeq" id="WP_012143944.1">
    <property type="nucleotide sequence ID" value="NC_009831.1"/>
</dbReference>
<dbReference type="PANTHER" id="PTHR30537:SF5">
    <property type="entry name" value="HTH-TYPE TRANSCRIPTIONAL ACTIVATOR TTDR-RELATED"/>
    <property type="match status" value="1"/>
</dbReference>
<organism evidence="6 7">
    <name type="scientific">Shewanella sediminis (strain HAW-EB3)</name>
    <dbReference type="NCBI Taxonomy" id="425104"/>
    <lineage>
        <taxon>Bacteria</taxon>
        <taxon>Pseudomonadati</taxon>
        <taxon>Pseudomonadota</taxon>
        <taxon>Gammaproteobacteria</taxon>
        <taxon>Alteromonadales</taxon>
        <taxon>Shewanellaceae</taxon>
        <taxon>Shewanella</taxon>
    </lineage>
</organism>
<keyword evidence="3" id="KW-0238">DNA-binding</keyword>
<keyword evidence="7" id="KW-1185">Reference proteome</keyword>
<evidence type="ECO:0000256" key="4">
    <source>
        <dbReference type="ARBA" id="ARBA00023163"/>
    </source>
</evidence>
<gene>
    <name evidence="6" type="ordered locus">Ssed_3610</name>
</gene>
<dbReference type="HOGENOM" id="CLU_039613_16_3_6"/>
<name>A8FZE1_SHESH</name>
<protein>
    <submittedName>
        <fullName evidence="6">Conserved hypothetical transcriptional regulator, LysR family</fullName>
    </submittedName>
</protein>
<proteinExistence type="inferred from homology"/>
<evidence type="ECO:0000313" key="6">
    <source>
        <dbReference type="EMBL" id="ABV38214.1"/>
    </source>
</evidence>
<dbReference type="CDD" id="cd08477">
    <property type="entry name" value="PBP2_CrgA_like_8"/>
    <property type="match status" value="1"/>
</dbReference>
<evidence type="ECO:0000313" key="7">
    <source>
        <dbReference type="Proteomes" id="UP000002015"/>
    </source>
</evidence>
<dbReference type="SUPFAM" id="SSF46785">
    <property type="entry name" value="Winged helix' DNA-binding domain"/>
    <property type="match status" value="1"/>
</dbReference>
<dbReference type="KEGG" id="sse:Ssed_3610"/>
<dbReference type="InterPro" id="IPR000847">
    <property type="entry name" value="LysR_HTH_N"/>
</dbReference>